<dbReference type="InterPro" id="IPR000551">
    <property type="entry name" value="MerR-type_HTH_dom"/>
</dbReference>
<dbReference type="PANTHER" id="PTHR30204:SF58">
    <property type="entry name" value="HTH-TYPE TRANSCRIPTIONAL REGULATOR YFMP"/>
    <property type="match status" value="1"/>
</dbReference>
<dbReference type="GO" id="GO:0003700">
    <property type="term" value="F:DNA-binding transcription factor activity"/>
    <property type="evidence" value="ECO:0007669"/>
    <property type="project" value="InterPro"/>
</dbReference>
<dbReference type="Proteomes" id="UP000191135">
    <property type="component" value="Plasmid pMM593"/>
</dbReference>
<dbReference type="OrthoDB" id="9803659at2"/>
<gene>
    <name evidence="3" type="primary">cueR</name>
    <name evidence="3" type="ORF">Mame_04630</name>
</gene>
<dbReference type="GO" id="GO:0003677">
    <property type="term" value="F:DNA binding"/>
    <property type="evidence" value="ECO:0007669"/>
    <property type="project" value="UniProtKB-KW"/>
</dbReference>
<dbReference type="AlphaFoldDB" id="A0A1U9Z8L9"/>
<evidence type="ECO:0000313" key="3">
    <source>
        <dbReference type="EMBL" id="AQZ53922.1"/>
    </source>
</evidence>
<dbReference type="CDD" id="cd04776">
    <property type="entry name" value="HTH_GnyR"/>
    <property type="match status" value="1"/>
</dbReference>
<feature type="domain" description="HTH merR-type" evidence="2">
    <location>
        <begin position="16"/>
        <end position="83"/>
    </location>
</feature>
<organism evidence="3 4">
    <name type="scientific">Martelella mediterranea DSM 17316</name>
    <dbReference type="NCBI Taxonomy" id="1122214"/>
    <lineage>
        <taxon>Bacteria</taxon>
        <taxon>Pseudomonadati</taxon>
        <taxon>Pseudomonadota</taxon>
        <taxon>Alphaproteobacteria</taxon>
        <taxon>Hyphomicrobiales</taxon>
        <taxon>Aurantimonadaceae</taxon>
        <taxon>Martelella</taxon>
    </lineage>
</organism>
<protein>
    <submittedName>
        <fullName evidence="3">Copper export regulator</fullName>
    </submittedName>
</protein>
<evidence type="ECO:0000256" key="1">
    <source>
        <dbReference type="ARBA" id="ARBA00023125"/>
    </source>
</evidence>
<dbReference type="PANTHER" id="PTHR30204">
    <property type="entry name" value="REDOX-CYCLING DRUG-SENSING TRANSCRIPTIONAL ACTIVATOR SOXR"/>
    <property type="match status" value="1"/>
</dbReference>
<dbReference type="SMART" id="SM00422">
    <property type="entry name" value="HTH_MERR"/>
    <property type="match status" value="1"/>
</dbReference>
<keyword evidence="4" id="KW-1185">Reference proteome</keyword>
<reference evidence="3 4" key="1">
    <citation type="submission" date="2017-03" db="EMBL/GenBank/DDBJ databases">
        <title>Foreign affairs: Plasmid Transfer between Roseobacters and Rhizobia.</title>
        <authorList>
            <person name="Bartling P."/>
            <person name="Bunk B."/>
            <person name="Overmann J."/>
            <person name="Brinkmann H."/>
            <person name="Petersen J."/>
        </authorList>
    </citation>
    <scope>NUCLEOTIDE SEQUENCE [LARGE SCALE GENOMIC DNA]</scope>
    <source>
        <strain evidence="3 4">MACL11</strain>
        <plasmid evidence="4">Plasmid pmm593</plasmid>
    </source>
</reference>
<geneLocation type="plasmid" evidence="4">
    <name>pmm593</name>
</geneLocation>
<dbReference type="PROSITE" id="PS50937">
    <property type="entry name" value="HTH_MERR_2"/>
    <property type="match status" value="1"/>
</dbReference>
<dbReference type="InterPro" id="IPR047057">
    <property type="entry name" value="MerR_fam"/>
</dbReference>
<dbReference type="Pfam" id="PF13411">
    <property type="entry name" value="MerR_1"/>
    <property type="match status" value="1"/>
</dbReference>
<keyword evidence="3" id="KW-0614">Plasmid</keyword>
<proteinExistence type="predicted"/>
<dbReference type="SUPFAM" id="SSF46955">
    <property type="entry name" value="Putative DNA-binding domain"/>
    <property type="match status" value="1"/>
</dbReference>
<dbReference type="EMBL" id="CP020331">
    <property type="protein sequence ID" value="AQZ53922.1"/>
    <property type="molecule type" value="Genomic_DNA"/>
</dbReference>
<evidence type="ECO:0000259" key="2">
    <source>
        <dbReference type="PROSITE" id="PS50937"/>
    </source>
</evidence>
<sequence length="142" mass="16574">MVNRSRKRRFYVADQFFTVTQLAEELGLTPRALRFYETKGLITPGRAGKTRIYTQRDRARLILILRGKRLGFSLEEIKEFLDLYKVDHTQQEQLTALLRAVHERIQLLEEQKVAIDLTLSELKTVVRETEERLSQKAGKLAS</sequence>
<dbReference type="Gene3D" id="1.10.1660.10">
    <property type="match status" value="1"/>
</dbReference>
<dbReference type="InterPro" id="IPR009061">
    <property type="entry name" value="DNA-bd_dom_put_sf"/>
</dbReference>
<name>A0A1U9Z8L9_9HYPH</name>
<dbReference type="KEGG" id="mmed:Mame_04630"/>
<dbReference type="eggNOG" id="COG0789">
    <property type="taxonomic scope" value="Bacteria"/>
</dbReference>
<keyword evidence="1" id="KW-0238">DNA-binding</keyword>
<evidence type="ECO:0000313" key="4">
    <source>
        <dbReference type="Proteomes" id="UP000191135"/>
    </source>
</evidence>
<accession>A0A1U9Z8L9</accession>